<feature type="region of interest" description="Disordered" evidence="1">
    <location>
        <begin position="1"/>
        <end position="59"/>
    </location>
</feature>
<comment type="caution">
    <text evidence="2">The sequence shown here is derived from an EMBL/GenBank/DDBJ whole genome shotgun (WGS) entry which is preliminary data.</text>
</comment>
<evidence type="ECO:0000313" key="3">
    <source>
        <dbReference type="Proteomes" id="UP000838756"/>
    </source>
</evidence>
<evidence type="ECO:0000313" key="2">
    <source>
        <dbReference type="EMBL" id="CAH2208703.1"/>
    </source>
</evidence>
<gene>
    <name evidence="2" type="primary">jg8285</name>
    <name evidence="2" type="ORF">PAEG_LOCUS1253</name>
</gene>
<dbReference type="Proteomes" id="UP000838756">
    <property type="component" value="Unassembled WGS sequence"/>
</dbReference>
<sequence length="98" mass="10897">AKAEVPSPEPSVEDELLGESPAAEVHISKVERPPSVDSQPENEDTGEEEELVPEPMVSTRENSEYALITRVNMKFDFDCKALNFGSLGRNKTEKKYMA</sequence>
<feature type="non-terminal residue" evidence="2">
    <location>
        <position position="1"/>
    </location>
</feature>
<feature type="compositionally biased region" description="Acidic residues" evidence="1">
    <location>
        <begin position="40"/>
        <end position="52"/>
    </location>
</feature>
<dbReference type="AlphaFoldDB" id="A0A8S4QH06"/>
<dbReference type="EMBL" id="CAKXAJ010004337">
    <property type="protein sequence ID" value="CAH2208703.1"/>
    <property type="molecule type" value="Genomic_DNA"/>
</dbReference>
<organism evidence="2 3">
    <name type="scientific">Pararge aegeria aegeria</name>
    <dbReference type="NCBI Taxonomy" id="348720"/>
    <lineage>
        <taxon>Eukaryota</taxon>
        <taxon>Metazoa</taxon>
        <taxon>Ecdysozoa</taxon>
        <taxon>Arthropoda</taxon>
        <taxon>Hexapoda</taxon>
        <taxon>Insecta</taxon>
        <taxon>Pterygota</taxon>
        <taxon>Neoptera</taxon>
        <taxon>Endopterygota</taxon>
        <taxon>Lepidoptera</taxon>
        <taxon>Glossata</taxon>
        <taxon>Ditrysia</taxon>
        <taxon>Papilionoidea</taxon>
        <taxon>Nymphalidae</taxon>
        <taxon>Satyrinae</taxon>
        <taxon>Satyrini</taxon>
        <taxon>Parargina</taxon>
        <taxon>Pararge</taxon>
    </lineage>
</organism>
<accession>A0A8S4QH06</accession>
<evidence type="ECO:0000256" key="1">
    <source>
        <dbReference type="SAM" id="MobiDB-lite"/>
    </source>
</evidence>
<reference evidence="2" key="1">
    <citation type="submission" date="2022-03" db="EMBL/GenBank/DDBJ databases">
        <authorList>
            <person name="Lindestad O."/>
        </authorList>
    </citation>
    <scope>NUCLEOTIDE SEQUENCE</scope>
</reference>
<proteinExistence type="predicted"/>
<protein>
    <submittedName>
        <fullName evidence="2">Jg8285 protein</fullName>
    </submittedName>
</protein>
<name>A0A8S4QH06_9NEOP</name>
<keyword evidence="3" id="KW-1185">Reference proteome</keyword>